<gene>
    <name evidence="1" type="ORF">EUBSIR_01139</name>
</gene>
<accession>B0MMQ3</accession>
<proteinExistence type="predicted"/>
<evidence type="ECO:0000313" key="1">
    <source>
        <dbReference type="EMBL" id="EDS01043.1"/>
    </source>
</evidence>
<organism evidence="1 2">
    <name type="scientific">[Eubacterium] siraeum DSM 15702</name>
    <dbReference type="NCBI Taxonomy" id="428128"/>
    <lineage>
        <taxon>Bacteria</taxon>
        <taxon>Bacillati</taxon>
        <taxon>Bacillota</taxon>
        <taxon>Clostridia</taxon>
        <taxon>Eubacteriales</taxon>
        <taxon>Oscillospiraceae</taxon>
        <taxon>Oscillospiraceae incertae sedis</taxon>
    </lineage>
</organism>
<reference evidence="1" key="1">
    <citation type="submission" date="2007-10" db="EMBL/GenBank/DDBJ databases">
        <authorList>
            <person name="Fulton L."/>
            <person name="Clifton S."/>
            <person name="Fulton B."/>
            <person name="Xu J."/>
            <person name="Minx P."/>
            <person name="Pepin K.H."/>
            <person name="Johnson M."/>
            <person name="Thiruvilangam P."/>
            <person name="Bhonagiri V."/>
            <person name="Nash W.E."/>
            <person name="Mardis E.R."/>
            <person name="Wilson R.K."/>
        </authorList>
    </citation>
    <scope>NUCLEOTIDE SEQUENCE [LARGE SCALE GENOMIC DNA]</scope>
    <source>
        <strain evidence="1">DSM 15702</strain>
    </source>
</reference>
<name>B0MMQ3_9FIRM</name>
<sequence length="42" mass="4849">MANCLYIIKRNDGGYVPQCYSAGTLICLQIFLHRLSFCFYLV</sequence>
<protein>
    <submittedName>
        <fullName evidence="1">Uncharacterized protein</fullName>
    </submittedName>
</protein>
<reference evidence="1" key="2">
    <citation type="submission" date="2014-06" db="EMBL/GenBank/DDBJ databases">
        <title>Draft genome sequence of Eubacterium siraeum (DSM 15702).</title>
        <authorList>
            <person name="Sudarsanam P."/>
            <person name="Ley R."/>
            <person name="Guruge J."/>
            <person name="Turnbaugh P.J."/>
            <person name="Mahowald M."/>
            <person name="Liep D."/>
            <person name="Gordon J."/>
        </authorList>
    </citation>
    <scope>NUCLEOTIDE SEQUENCE</scope>
    <source>
        <strain evidence="1">DSM 15702</strain>
    </source>
</reference>
<comment type="caution">
    <text evidence="1">The sequence shown here is derived from an EMBL/GenBank/DDBJ whole genome shotgun (WGS) entry which is preliminary data.</text>
</comment>
<dbReference type="EMBL" id="ABCA03000043">
    <property type="protein sequence ID" value="EDS01043.1"/>
    <property type="molecule type" value="Genomic_DNA"/>
</dbReference>
<evidence type="ECO:0000313" key="2">
    <source>
        <dbReference type="Proteomes" id="UP000005326"/>
    </source>
</evidence>
<keyword evidence="2" id="KW-1185">Reference proteome</keyword>
<dbReference type="Proteomes" id="UP000005326">
    <property type="component" value="Unassembled WGS sequence"/>
</dbReference>
<dbReference type="AlphaFoldDB" id="B0MMQ3"/>